<evidence type="ECO:0000313" key="1">
    <source>
        <dbReference type="EMBL" id="KAK3741355.1"/>
    </source>
</evidence>
<evidence type="ECO:0000313" key="2">
    <source>
        <dbReference type="Proteomes" id="UP001283361"/>
    </source>
</evidence>
<protein>
    <submittedName>
        <fullName evidence="1">Uncharacterized protein</fullName>
    </submittedName>
</protein>
<reference evidence="1" key="1">
    <citation type="journal article" date="2023" name="G3 (Bethesda)">
        <title>A reference genome for the long-term kleptoplast-retaining sea slug Elysia crispata morphotype clarki.</title>
        <authorList>
            <person name="Eastman K.E."/>
            <person name="Pendleton A.L."/>
            <person name="Shaikh M.A."/>
            <person name="Suttiyut T."/>
            <person name="Ogas R."/>
            <person name="Tomko P."/>
            <person name="Gavelis G."/>
            <person name="Widhalm J.R."/>
            <person name="Wisecaver J.H."/>
        </authorList>
    </citation>
    <scope>NUCLEOTIDE SEQUENCE</scope>
    <source>
        <strain evidence="1">ECLA1</strain>
    </source>
</reference>
<dbReference type="AlphaFoldDB" id="A0AAE0YD45"/>
<dbReference type="Proteomes" id="UP001283361">
    <property type="component" value="Unassembled WGS sequence"/>
</dbReference>
<keyword evidence="2" id="KW-1185">Reference proteome</keyword>
<sequence>MTCTNVVLKTPFVVKATSRGNLRDINRADRGGTHREPPPAEAPISSCSFCMSHSEKLKARVLQGGCWFGTVAAPPTSFLLCFCRGFVDLVALSGILRGEFWSIY</sequence>
<name>A0AAE0YD45_9GAST</name>
<organism evidence="1 2">
    <name type="scientific">Elysia crispata</name>
    <name type="common">lettuce slug</name>
    <dbReference type="NCBI Taxonomy" id="231223"/>
    <lineage>
        <taxon>Eukaryota</taxon>
        <taxon>Metazoa</taxon>
        <taxon>Spiralia</taxon>
        <taxon>Lophotrochozoa</taxon>
        <taxon>Mollusca</taxon>
        <taxon>Gastropoda</taxon>
        <taxon>Heterobranchia</taxon>
        <taxon>Euthyneura</taxon>
        <taxon>Panpulmonata</taxon>
        <taxon>Sacoglossa</taxon>
        <taxon>Placobranchoidea</taxon>
        <taxon>Plakobranchidae</taxon>
        <taxon>Elysia</taxon>
    </lineage>
</organism>
<dbReference type="EMBL" id="JAWDGP010006429">
    <property type="protein sequence ID" value="KAK3741355.1"/>
    <property type="molecule type" value="Genomic_DNA"/>
</dbReference>
<gene>
    <name evidence="1" type="ORF">RRG08_034400</name>
</gene>
<comment type="caution">
    <text evidence="1">The sequence shown here is derived from an EMBL/GenBank/DDBJ whole genome shotgun (WGS) entry which is preliminary data.</text>
</comment>
<proteinExistence type="predicted"/>
<accession>A0AAE0YD45</accession>